<dbReference type="EMBL" id="LUCM01009186">
    <property type="protein sequence ID" value="KAA0187334.1"/>
    <property type="molecule type" value="Genomic_DNA"/>
</dbReference>
<accession>A0A8E0RM00</accession>
<sequence>MLSCPKCALFFLLIIYPLFAVGVCGLGVFIVLHRTPESLLFDEKLLQIVGYGLLITGVFLLLSVIHGCSVACFRGKVLTIFVSFHLCFLTLAVRSMFDSRGLSSLLRRRFYHLHSIQSEFSVIHP</sequence>
<evidence type="ECO:0000313" key="3">
    <source>
        <dbReference type="Proteomes" id="UP000728185"/>
    </source>
</evidence>
<reference evidence="2" key="1">
    <citation type="submission" date="2019-05" db="EMBL/GenBank/DDBJ databases">
        <title>Annotation for the trematode Fasciolopsis buski.</title>
        <authorList>
            <person name="Choi Y.-J."/>
        </authorList>
    </citation>
    <scope>NUCLEOTIDE SEQUENCE</scope>
    <source>
        <strain evidence="2">HT</strain>
        <tissue evidence="2">Whole worm</tissue>
    </source>
</reference>
<keyword evidence="1" id="KW-0812">Transmembrane</keyword>
<protein>
    <submittedName>
        <fullName evidence="2">Uncharacterized protein</fullName>
    </submittedName>
</protein>
<gene>
    <name evidence="2" type="ORF">FBUS_10111</name>
</gene>
<keyword evidence="3" id="KW-1185">Reference proteome</keyword>
<keyword evidence="1" id="KW-0472">Membrane</keyword>
<feature type="transmembrane region" description="Helical" evidence="1">
    <location>
        <begin position="7"/>
        <end position="33"/>
    </location>
</feature>
<feature type="transmembrane region" description="Helical" evidence="1">
    <location>
        <begin position="45"/>
        <end position="65"/>
    </location>
</feature>
<dbReference type="Proteomes" id="UP000728185">
    <property type="component" value="Unassembled WGS sequence"/>
</dbReference>
<organism evidence="2 3">
    <name type="scientific">Fasciolopsis buskii</name>
    <dbReference type="NCBI Taxonomy" id="27845"/>
    <lineage>
        <taxon>Eukaryota</taxon>
        <taxon>Metazoa</taxon>
        <taxon>Spiralia</taxon>
        <taxon>Lophotrochozoa</taxon>
        <taxon>Platyhelminthes</taxon>
        <taxon>Trematoda</taxon>
        <taxon>Digenea</taxon>
        <taxon>Plagiorchiida</taxon>
        <taxon>Echinostomata</taxon>
        <taxon>Echinostomatoidea</taxon>
        <taxon>Fasciolidae</taxon>
        <taxon>Fasciolopsis</taxon>
    </lineage>
</organism>
<evidence type="ECO:0000313" key="2">
    <source>
        <dbReference type="EMBL" id="KAA0187334.1"/>
    </source>
</evidence>
<name>A0A8E0RM00_9TREM</name>
<comment type="caution">
    <text evidence="2">The sequence shown here is derived from an EMBL/GenBank/DDBJ whole genome shotgun (WGS) entry which is preliminary data.</text>
</comment>
<proteinExistence type="predicted"/>
<dbReference type="AlphaFoldDB" id="A0A8E0RM00"/>
<feature type="transmembrane region" description="Helical" evidence="1">
    <location>
        <begin position="77"/>
        <end position="97"/>
    </location>
</feature>
<keyword evidence="1" id="KW-1133">Transmembrane helix</keyword>
<evidence type="ECO:0000256" key="1">
    <source>
        <dbReference type="SAM" id="Phobius"/>
    </source>
</evidence>